<dbReference type="OrthoDB" id="9771883at2"/>
<keyword evidence="2" id="KW-1185">Reference proteome</keyword>
<dbReference type="InterPro" id="IPR029045">
    <property type="entry name" value="ClpP/crotonase-like_dom_sf"/>
</dbReference>
<dbReference type="CDD" id="cd06558">
    <property type="entry name" value="crotonase-like"/>
    <property type="match status" value="1"/>
</dbReference>
<comment type="caution">
    <text evidence="1">The sequence shown here is derived from an EMBL/GenBank/DDBJ whole genome shotgun (WGS) entry which is preliminary data.</text>
</comment>
<name>A0A418YYG6_9SPHN</name>
<dbReference type="Proteomes" id="UP000283469">
    <property type="component" value="Unassembled WGS sequence"/>
</dbReference>
<evidence type="ECO:0000313" key="2">
    <source>
        <dbReference type="Proteomes" id="UP000283469"/>
    </source>
</evidence>
<dbReference type="GO" id="GO:0004300">
    <property type="term" value="F:enoyl-CoA hydratase activity"/>
    <property type="evidence" value="ECO:0007669"/>
    <property type="project" value="TreeGrafter"/>
</dbReference>
<dbReference type="SUPFAM" id="SSF52096">
    <property type="entry name" value="ClpP/crotonase"/>
    <property type="match status" value="1"/>
</dbReference>
<dbReference type="Pfam" id="PF00378">
    <property type="entry name" value="ECH_1"/>
    <property type="match status" value="1"/>
</dbReference>
<evidence type="ECO:0000313" key="1">
    <source>
        <dbReference type="EMBL" id="RJG57872.1"/>
    </source>
</evidence>
<accession>A0A418YYG6</accession>
<evidence type="ECO:0008006" key="3">
    <source>
        <dbReference type="Google" id="ProtNLM"/>
    </source>
</evidence>
<proteinExistence type="predicted"/>
<gene>
    <name evidence="1" type="ORF">D0Z70_01260</name>
</gene>
<dbReference type="PANTHER" id="PTHR43612">
    <property type="entry name" value="TRIFUNCTIONAL ENZYME SUBUNIT ALPHA"/>
    <property type="match status" value="1"/>
</dbReference>
<reference evidence="1 2" key="1">
    <citation type="submission" date="2018-08" db="EMBL/GenBank/DDBJ databases">
        <title>Sphingobium sp. EO9.</title>
        <authorList>
            <person name="Park Y."/>
            <person name="Kim K.H."/>
            <person name="Jeon C.O."/>
        </authorList>
    </citation>
    <scope>NUCLEOTIDE SEQUENCE [LARGE SCALE GENOMIC DNA]</scope>
    <source>
        <strain evidence="1 2">EO9</strain>
    </source>
</reference>
<dbReference type="InterPro" id="IPR050136">
    <property type="entry name" value="FA_oxidation_alpha_subunit"/>
</dbReference>
<sequence length="464" mass="49278">MSDSDSRTPPALDHFRVEIDADGIAHLIFDMAGSPVNVLSQATIGEIGRVVDWFETADVRGLILRSAKQVFCAGGDLGELGAAYDRIHALPPPERAAAARAHFAPMNAHLLRLERCGKPVTAAIAGLALGGGCELALAAHHRVLVDVPSAALGLPEVPIGLMPGAGGTQRLPRLIGVEVALPILLDGVNLSSTRALETGIADELVTPGAEIEAARAWVLKNASAAQPWTRPGWMLPDADSWRATLTSVQEAMLSRTGGNFPAPIAVFECLDKGLTASIDEGIALEIEAFAALIQRPEPRNMIRALFVGAQDYGKRRKADSLPSGIDAMGDALANMLTAAGSGLLVAGISPETLERVRQRLGFANTPPSTDSTLPRWSNDERAAGEDYWFERAGAGPEGRIARVLMNAAAAAYRPLRQALPERDHALVDHAAIRFHGFPAWSGGPIAWLERLEHANPSSETEIRP</sequence>
<dbReference type="PANTHER" id="PTHR43612:SF3">
    <property type="entry name" value="TRIFUNCTIONAL ENZYME SUBUNIT ALPHA, MITOCHONDRIAL"/>
    <property type="match status" value="1"/>
</dbReference>
<organism evidence="1 2">
    <name type="scientific">Sphingobium terrigena</name>
    <dbReference type="NCBI Taxonomy" id="2304063"/>
    <lineage>
        <taxon>Bacteria</taxon>
        <taxon>Pseudomonadati</taxon>
        <taxon>Pseudomonadota</taxon>
        <taxon>Alphaproteobacteria</taxon>
        <taxon>Sphingomonadales</taxon>
        <taxon>Sphingomonadaceae</taxon>
        <taxon>Sphingobium</taxon>
    </lineage>
</organism>
<protein>
    <recommendedName>
        <fullName evidence="3">3-hydroxyacyl-CoA dehydrogenase</fullName>
    </recommendedName>
</protein>
<dbReference type="InterPro" id="IPR001753">
    <property type="entry name" value="Enoyl-CoA_hydra/iso"/>
</dbReference>
<dbReference type="AlphaFoldDB" id="A0A418YYG6"/>
<dbReference type="Gene3D" id="3.90.226.10">
    <property type="entry name" value="2-enoyl-CoA Hydratase, Chain A, domain 1"/>
    <property type="match status" value="1"/>
</dbReference>
<dbReference type="EMBL" id="QVRA01000001">
    <property type="protein sequence ID" value="RJG57872.1"/>
    <property type="molecule type" value="Genomic_DNA"/>
</dbReference>
<dbReference type="GO" id="GO:0016509">
    <property type="term" value="F:long-chain (3S)-3-hydroxyacyl-CoA dehydrogenase (NAD+) activity"/>
    <property type="evidence" value="ECO:0007669"/>
    <property type="project" value="TreeGrafter"/>
</dbReference>
<dbReference type="GO" id="GO:0006635">
    <property type="term" value="P:fatty acid beta-oxidation"/>
    <property type="evidence" value="ECO:0007669"/>
    <property type="project" value="TreeGrafter"/>
</dbReference>